<dbReference type="Proteomes" id="UP000325081">
    <property type="component" value="Unassembled WGS sequence"/>
</dbReference>
<gene>
    <name evidence="10" type="ORF">STAS_30566</name>
</gene>
<keyword evidence="11" id="KW-1185">Reference proteome</keyword>
<evidence type="ECO:0000313" key="10">
    <source>
        <dbReference type="EMBL" id="GER53080.1"/>
    </source>
</evidence>
<evidence type="ECO:0000259" key="9">
    <source>
        <dbReference type="Pfam" id="PF25575"/>
    </source>
</evidence>
<reference evidence="11" key="1">
    <citation type="journal article" date="2019" name="Curr. Biol.">
        <title>Genome Sequence of Striga asiatica Provides Insight into the Evolution of Plant Parasitism.</title>
        <authorList>
            <person name="Yoshida S."/>
            <person name="Kim S."/>
            <person name="Wafula E.K."/>
            <person name="Tanskanen J."/>
            <person name="Kim Y.M."/>
            <person name="Honaas L."/>
            <person name="Yang Z."/>
            <person name="Spallek T."/>
            <person name="Conn C.E."/>
            <person name="Ichihashi Y."/>
            <person name="Cheong K."/>
            <person name="Cui S."/>
            <person name="Der J.P."/>
            <person name="Gundlach H."/>
            <person name="Jiao Y."/>
            <person name="Hori C."/>
            <person name="Ishida J.K."/>
            <person name="Kasahara H."/>
            <person name="Kiba T."/>
            <person name="Kim M.S."/>
            <person name="Koo N."/>
            <person name="Laohavisit A."/>
            <person name="Lee Y.H."/>
            <person name="Lumba S."/>
            <person name="McCourt P."/>
            <person name="Mortimer J.C."/>
            <person name="Mutuku J.M."/>
            <person name="Nomura T."/>
            <person name="Sasaki-Sekimoto Y."/>
            <person name="Seto Y."/>
            <person name="Wang Y."/>
            <person name="Wakatake T."/>
            <person name="Sakakibara H."/>
            <person name="Demura T."/>
            <person name="Yamaguchi S."/>
            <person name="Yoneyama K."/>
            <person name="Manabe R.I."/>
            <person name="Nelson D.C."/>
            <person name="Schulman A.H."/>
            <person name="Timko M.P."/>
            <person name="dePamphilis C.W."/>
            <person name="Choi D."/>
            <person name="Shirasu K."/>
        </authorList>
    </citation>
    <scope>NUCLEOTIDE SEQUENCE [LARGE SCALE GENOMIC DNA]</scope>
    <source>
        <strain evidence="11">cv. UVA1</strain>
    </source>
</reference>
<dbReference type="Pfam" id="PF08268">
    <property type="entry name" value="FBA_3"/>
    <property type="match status" value="1"/>
</dbReference>
<feature type="domain" description="F-box associated beta-propeller type 3" evidence="8">
    <location>
        <begin position="168"/>
        <end position="270"/>
    </location>
</feature>
<dbReference type="PANTHER" id="PTHR45863:SF2">
    <property type="entry name" value="SERINE_THREONINE-PROTEIN KINASE BSK7-RELATED"/>
    <property type="match status" value="1"/>
</dbReference>
<evidence type="ECO:0000256" key="3">
    <source>
        <dbReference type="ARBA" id="ARBA00022679"/>
    </source>
</evidence>
<evidence type="ECO:0000256" key="7">
    <source>
        <dbReference type="ARBA" id="ARBA00023136"/>
    </source>
</evidence>
<evidence type="ECO:0000256" key="2">
    <source>
        <dbReference type="ARBA" id="ARBA00022475"/>
    </source>
</evidence>
<dbReference type="EMBL" id="BKCP01010514">
    <property type="protein sequence ID" value="GER53080.1"/>
    <property type="molecule type" value="Genomic_DNA"/>
</dbReference>
<comment type="subcellular location">
    <subcellularLocation>
        <location evidence="1">Endomembrane system</location>
    </subcellularLocation>
</comment>
<comment type="caution">
    <text evidence="10">The sequence shown here is derived from an EMBL/GenBank/DDBJ whole genome shotgun (WGS) entry which is preliminary data.</text>
</comment>
<keyword evidence="6" id="KW-0067">ATP-binding</keyword>
<name>A0A5A7R718_STRAF</name>
<dbReference type="GO" id="GO:0005524">
    <property type="term" value="F:ATP binding"/>
    <property type="evidence" value="ECO:0007669"/>
    <property type="project" value="UniProtKB-KW"/>
</dbReference>
<keyword evidence="4" id="KW-0547">Nucleotide-binding</keyword>
<dbReference type="GO" id="GO:0004672">
    <property type="term" value="F:protein kinase activity"/>
    <property type="evidence" value="ECO:0007669"/>
    <property type="project" value="InterPro"/>
</dbReference>
<proteinExistence type="predicted"/>
<keyword evidence="3" id="KW-0808">Transferase</keyword>
<dbReference type="PANTHER" id="PTHR45863">
    <property type="entry name" value="SERINE/THREONINE-PROTEIN KINASE BSK5"/>
    <property type="match status" value="1"/>
</dbReference>
<keyword evidence="5 10" id="KW-0418">Kinase</keyword>
<feature type="domain" description="Serine/threonine-protein kinase BSK1-like TPR repeats" evidence="9">
    <location>
        <begin position="332"/>
        <end position="401"/>
    </location>
</feature>
<dbReference type="GO" id="GO:0009742">
    <property type="term" value="P:brassinosteroid mediated signaling pathway"/>
    <property type="evidence" value="ECO:0007669"/>
    <property type="project" value="InterPro"/>
</dbReference>
<dbReference type="InterPro" id="IPR013187">
    <property type="entry name" value="F-box-assoc_dom_typ3"/>
</dbReference>
<evidence type="ECO:0000256" key="6">
    <source>
        <dbReference type="ARBA" id="ARBA00022840"/>
    </source>
</evidence>
<dbReference type="OrthoDB" id="809368at2759"/>
<keyword evidence="7" id="KW-0472">Membrane</keyword>
<evidence type="ECO:0000256" key="5">
    <source>
        <dbReference type="ARBA" id="ARBA00022777"/>
    </source>
</evidence>
<evidence type="ECO:0000313" key="11">
    <source>
        <dbReference type="Proteomes" id="UP000325081"/>
    </source>
</evidence>
<dbReference type="InterPro" id="IPR045845">
    <property type="entry name" value="BSK"/>
</dbReference>
<dbReference type="AlphaFoldDB" id="A0A5A7R718"/>
<keyword evidence="2" id="KW-1003">Cell membrane</keyword>
<dbReference type="Pfam" id="PF25575">
    <property type="entry name" value="TPR_BSK1_C"/>
    <property type="match status" value="1"/>
</dbReference>
<sequence>MASVILNPNPLFKPSSFLVGSKKNPLFKPSSFPIRWKKNNKKEEQLYYVGVPKDRRLGLCGSFNRQREYAAQPIILNEIDNPFPDRVFHPYDSCNGLILLLYDNIWGKDPDIPQEALWNPTTNELKILPTSPATLDPRYEKSIHNLVLGMIPHLTTTSFHLYGDPFAKIYANGTYYWLNNVDDNFIQSFDFATEKFDSYRVPMPPSHKFNEYKFFHKRLVEYWGSLGFLASTSVFVDDMKYNGFELWVWDDASLLWHLESTFLVYKMRSFMGLFENDKLFYQQLGLGGDLMVQDCAMNKYEPRERPNPKSVVCALIPLQKETERFCLSPLGEACLRKDLTAIHEILEKLGYKDDEGATTELSFQMWTNHMQDTLNSEKKGDLVFGHKDFRVAIDCYTQLGADMMVFDSARSKANNLSSIHTHRVAKLSPFVENYVSLSSYGK</sequence>
<protein>
    <submittedName>
        <fullName evidence="10">Protein kinase protein with tetratricopeptiderepeat domain</fullName>
    </submittedName>
</protein>
<evidence type="ECO:0000259" key="8">
    <source>
        <dbReference type="Pfam" id="PF08268"/>
    </source>
</evidence>
<dbReference type="GO" id="GO:0012505">
    <property type="term" value="C:endomembrane system"/>
    <property type="evidence" value="ECO:0007669"/>
    <property type="project" value="UniProtKB-SubCell"/>
</dbReference>
<accession>A0A5A7R718</accession>
<organism evidence="10 11">
    <name type="scientific">Striga asiatica</name>
    <name type="common">Asiatic witchweed</name>
    <name type="synonym">Buchnera asiatica</name>
    <dbReference type="NCBI Taxonomy" id="4170"/>
    <lineage>
        <taxon>Eukaryota</taxon>
        <taxon>Viridiplantae</taxon>
        <taxon>Streptophyta</taxon>
        <taxon>Embryophyta</taxon>
        <taxon>Tracheophyta</taxon>
        <taxon>Spermatophyta</taxon>
        <taxon>Magnoliopsida</taxon>
        <taxon>eudicotyledons</taxon>
        <taxon>Gunneridae</taxon>
        <taxon>Pentapetalae</taxon>
        <taxon>asterids</taxon>
        <taxon>lamiids</taxon>
        <taxon>Lamiales</taxon>
        <taxon>Orobanchaceae</taxon>
        <taxon>Buchnereae</taxon>
        <taxon>Striga</taxon>
    </lineage>
</organism>
<evidence type="ECO:0000256" key="1">
    <source>
        <dbReference type="ARBA" id="ARBA00004308"/>
    </source>
</evidence>
<dbReference type="InterPro" id="IPR058209">
    <property type="entry name" value="TPR_BSK1_C"/>
</dbReference>
<evidence type="ECO:0000256" key="4">
    <source>
        <dbReference type="ARBA" id="ARBA00022741"/>
    </source>
</evidence>